<keyword evidence="2" id="KW-1185">Reference proteome</keyword>
<dbReference type="EMBL" id="MU393478">
    <property type="protein sequence ID" value="KAI4864996.1"/>
    <property type="molecule type" value="Genomic_DNA"/>
</dbReference>
<name>A0ACB9YZV3_9PEZI</name>
<proteinExistence type="predicted"/>
<reference evidence="1 2" key="1">
    <citation type="journal article" date="2022" name="New Phytol.">
        <title>Ecological generalism drives hyperdiversity of secondary metabolite gene clusters in xylarialean endophytes.</title>
        <authorList>
            <person name="Franco M.E.E."/>
            <person name="Wisecaver J.H."/>
            <person name="Arnold A.E."/>
            <person name="Ju Y.M."/>
            <person name="Slot J.C."/>
            <person name="Ahrendt S."/>
            <person name="Moore L.P."/>
            <person name="Eastman K.E."/>
            <person name="Scott K."/>
            <person name="Konkel Z."/>
            <person name="Mondo S.J."/>
            <person name="Kuo A."/>
            <person name="Hayes R.D."/>
            <person name="Haridas S."/>
            <person name="Andreopoulos B."/>
            <person name="Riley R."/>
            <person name="LaButti K."/>
            <person name="Pangilinan J."/>
            <person name="Lipzen A."/>
            <person name="Amirebrahimi M."/>
            <person name="Yan J."/>
            <person name="Adam C."/>
            <person name="Keymanesh K."/>
            <person name="Ng V."/>
            <person name="Louie K."/>
            <person name="Northen T."/>
            <person name="Drula E."/>
            <person name="Henrissat B."/>
            <person name="Hsieh H.M."/>
            <person name="Youens-Clark K."/>
            <person name="Lutzoni F."/>
            <person name="Miadlikowska J."/>
            <person name="Eastwood D.C."/>
            <person name="Hamelin R.C."/>
            <person name="Grigoriev I.V."/>
            <person name="U'Ren J.M."/>
        </authorList>
    </citation>
    <scope>NUCLEOTIDE SEQUENCE [LARGE SCALE GENOMIC DNA]</scope>
    <source>
        <strain evidence="1 2">CBS 119005</strain>
    </source>
</reference>
<gene>
    <name evidence="1" type="ORF">F4820DRAFT_312535</name>
</gene>
<evidence type="ECO:0000313" key="1">
    <source>
        <dbReference type="EMBL" id="KAI4864996.1"/>
    </source>
</evidence>
<accession>A0ACB9YZV3</accession>
<sequence>MSSVDVLADIEKHADAILRVCSYHRRDFDLVVVRSRPHDMRPVQASLQTAFETLPTAELGILGRLPAELMSMVLRELHVRSFFRFRQVNRRARVVSTGLWEYGLVSKHGLEGLRGLLRAELAHLFTIDDLYRSLITDKCLTCGGFGGLLFLFTAGRCCFDCLQSSAHYRVLPPSAFTKLTHISPGRLKRLSGPTLRTVPGIYNMMETPARRPRYLIFEEKATQTLQAIRAIGEDTIQHLRSRREQLGQRFMAATAYPCCSLNNAKLERGVSCKGCQAGLEVLRCDSDDRDRVFSTRGFLSHFSQCVEAQQLWTESEGGTRPVNEPELTRHCGYFNELGPDGLPA</sequence>
<protein>
    <submittedName>
        <fullName evidence="1">Uncharacterized protein</fullName>
    </submittedName>
</protein>
<dbReference type="Proteomes" id="UP001497700">
    <property type="component" value="Unassembled WGS sequence"/>
</dbReference>
<evidence type="ECO:0000313" key="2">
    <source>
        <dbReference type="Proteomes" id="UP001497700"/>
    </source>
</evidence>
<organism evidence="1 2">
    <name type="scientific">Hypoxylon rubiginosum</name>
    <dbReference type="NCBI Taxonomy" id="110542"/>
    <lineage>
        <taxon>Eukaryota</taxon>
        <taxon>Fungi</taxon>
        <taxon>Dikarya</taxon>
        <taxon>Ascomycota</taxon>
        <taxon>Pezizomycotina</taxon>
        <taxon>Sordariomycetes</taxon>
        <taxon>Xylariomycetidae</taxon>
        <taxon>Xylariales</taxon>
        <taxon>Hypoxylaceae</taxon>
        <taxon>Hypoxylon</taxon>
    </lineage>
</organism>
<comment type="caution">
    <text evidence="1">The sequence shown here is derived from an EMBL/GenBank/DDBJ whole genome shotgun (WGS) entry which is preliminary data.</text>
</comment>